<gene>
    <name evidence="1" type="ORF">I8608_002435</name>
</gene>
<comment type="caution">
    <text evidence="1">The sequence shown here is derived from an EMBL/GenBank/DDBJ whole genome shotgun (WGS) entry which is preliminary data.</text>
</comment>
<evidence type="ECO:0000313" key="2">
    <source>
        <dbReference type="Proteomes" id="UP000865968"/>
    </source>
</evidence>
<name>A0AAN5MGI8_MORMO</name>
<proteinExistence type="predicted"/>
<organism evidence="1 2">
    <name type="scientific">Morganella morganii</name>
    <name type="common">Proteus morganii</name>
    <dbReference type="NCBI Taxonomy" id="582"/>
    <lineage>
        <taxon>Bacteria</taxon>
        <taxon>Pseudomonadati</taxon>
        <taxon>Pseudomonadota</taxon>
        <taxon>Gammaproteobacteria</taxon>
        <taxon>Enterobacterales</taxon>
        <taxon>Morganellaceae</taxon>
        <taxon>Morganella</taxon>
    </lineage>
</organism>
<dbReference type="Pfam" id="PF05973">
    <property type="entry name" value="Gp49"/>
    <property type="match status" value="1"/>
</dbReference>
<protein>
    <submittedName>
        <fullName evidence="1">Type II toxin-antitoxin system RelE/ParE family toxin</fullName>
    </submittedName>
</protein>
<dbReference type="RefSeq" id="WP_262858898.1">
    <property type="nucleotide sequence ID" value="NZ_JAHTVY010000013.1"/>
</dbReference>
<evidence type="ECO:0000313" key="1">
    <source>
        <dbReference type="EMBL" id="HAT3809571.1"/>
    </source>
</evidence>
<reference evidence="1" key="2">
    <citation type="submission" date="2020-10" db="EMBL/GenBank/DDBJ databases">
        <authorList>
            <consortium name="NCBI Pathogen Detection Project"/>
        </authorList>
    </citation>
    <scope>NUCLEOTIDE SEQUENCE</scope>
    <source>
        <strain evidence="1">Morganella morganii ARLG-3209</strain>
    </source>
</reference>
<sequence>MFEIEIHEDALQELYGLPPLLRAKMTRQIDKLAAYGTSLREPDTKSVKDGFFELRAKAGDVGRAIYVYRKGKRIFVLKIFVKSTAKLPSSVLTAAARRLEEMLNDE</sequence>
<reference evidence="1" key="1">
    <citation type="journal article" date="2018" name="Genome Biol.">
        <title>SKESA: strategic k-mer extension for scrupulous assemblies.</title>
        <authorList>
            <person name="Souvorov A."/>
            <person name="Agarwala R."/>
            <person name="Lipman D.J."/>
        </authorList>
    </citation>
    <scope>NUCLEOTIDE SEQUENCE</scope>
    <source>
        <strain evidence="1">Morganella morganii ARLG-3209</strain>
    </source>
</reference>
<dbReference type="AlphaFoldDB" id="A0AAN5MGI8"/>
<accession>A0AAN5MGI8</accession>
<dbReference type="EMBL" id="DACSWI010000007">
    <property type="protein sequence ID" value="HAT3809571.1"/>
    <property type="molecule type" value="Genomic_DNA"/>
</dbReference>
<dbReference type="InterPro" id="IPR009241">
    <property type="entry name" value="HigB-like"/>
</dbReference>
<dbReference type="Proteomes" id="UP000865968">
    <property type="component" value="Unassembled WGS sequence"/>
</dbReference>